<dbReference type="AlphaFoldDB" id="A0A9D1HTJ7"/>
<comment type="caution">
    <text evidence="2">The sequence shown here is derived from an EMBL/GenBank/DDBJ whole genome shotgun (WGS) entry which is preliminary data.</text>
</comment>
<accession>A0A9D1HTJ7</accession>
<dbReference type="PROSITE" id="PS51301">
    <property type="entry name" value="KILA_N"/>
    <property type="match status" value="1"/>
</dbReference>
<gene>
    <name evidence="2" type="ORF">IAD51_02290</name>
</gene>
<evidence type="ECO:0000313" key="3">
    <source>
        <dbReference type="Proteomes" id="UP000824088"/>
    </source>
</evidence>
<dbReference type="InterPro" id="IPR017880">
    <property type="entry name" value="KilA_N"/>
</dbReference>
<dbReference type="Proteomes" id="UP000824088">
    <property type="component" value="Unassembled WGS sequence"/>
</dbReference>
<proteinExistence type="predicted"/>
<dbReference type="SMART" id="SM01252">
    <property type="entry name" value="KilA-N"/>
    <property type="match status" value="1"/>
</dbReference>
<organism evidence="2 3">
    <name type="scientific">Candidatus Limadaptatus stercorigallinarum</name>
    <dbReference type="NCBI Taxonomy" id="2840845"/>
    <lineage>
        <taxon>Bacteria</taxon>
        <taxon>Bacillati</taxon>
        <taxon>Bacillota</taxon>
        <taxon>Clostridia</taxon>
        <taxon>Eubacteriales</taxon>
        <taxon>Candidatus Limadaptatus</taxon>
    </lineage>
</organism>
<dbReference type="EMBL" id="DVMN01000041">
    <property type="protein sequence ID" value="HIU21055.1"/>
    <property type="molecule type" value="Genomic_DNA"/>
</dbReference>
<sequence length="179" mass="21235">MKNKEITVLDQAIHINKDDYFSLTDIARYKNQEEPRFVIQNWMRRIDTIQYLGLWEQLNNPKFNRVEFDTFRSEAGHNYFTMTPKKWIEGVNAIGIISKAGKYNSGTYAHKDIALQFASWISPEINLYIIKEFQRLKAEEQKQLDWSVKRELAKINYRIHTDAIKDNIIIPHEISKEQA</sequence>
<name>A0A9D1HTJ7_9FIRM</name>
<feature type="domain" description="KilA-N" evidence="1">
    <location>
        <begin position="1"/>
        <end position="136"/>
    </location>
</feature>
<evidence type="ECO:0000259" key="1">
    <source>
        <dbReference type="PROSITE" id="PS51301"/>
    </source>
</evidence>
<protein>
    <submittedName>
        <fullName evidence="2">KilA-N domain-containing protein</fullName>
    </submittedName>
</protein>
<feature type="non-terminal residue" evidence="2">
    <location>
        <position position="179"/>
    </location>
</feature>
<dbReference type="Pfam" id="PF04383">
    <property type="entry name" value="KilA-N"/>
    <property type="match status" value="1"/>
</dbReference>
<reference evidence="2" key="2">
    <citation type="journal article" date="2021" name="PeerJ">
        <title>Extensive microbial diversity within the chicken gut microbiome revealed by metagenomics and culture.</title>
        <authorList>
            <person name="Gilroy R."/>
            <person name="Ravi A."/>
            <person name="Getino M."/>
            <person name="Pursley I."/>
            <person name="Horton D.L."/>
            <person name="Alikhan N.F."/>
            <person name="Baker D."/>
            <person name="Gharbi K."/>
            <person name="Hall N."/>
            <person name="Watson M."/>
            <person name="Adriaenssens E.M."/>
            <person name="Foster-Nyarko E."/>
            <person name="Jarju S."/>
            <person name="Secka A."/>
            <person name="Antonio M."/>
            <person name="Oren A."/>
            <person name="Chaudhuri R.R."/>
            <person name="La Ragione R."/>
            <person name="Hildebrand F."/>
            <person name="Pallen M.J."/>
        </authorList>
    </citation>
    <scope>NUCLEOTIDE SEQUENCE</scope>
    <source>
        <strain evidence="2">1063</strain>
    </source>
</reference>
<dbReference type="InterPro" id="IPR018004">
    <property type="entry name" value="KilA/APSES_HTH"/>
</dbReference>
<evidence type="ECO:0000313" key="2">
    <source>
        <dbReference type="EMBL" id="HIU21055.1"/>
    </source>
</evidence>
<reference evidence="2" key="1">
    <citation type="submission" date="2020-10" db="EMBL/GenBank/DDBJ databases">
        <authorList>
            <person name="Gilroy R."/>
        </authorList>
    </citation>
    <scope>NUCLEOTIDE SEQUENCE</scope>
    <source>
        <strain evidence="2">1063</strain>
    </source>
</reference>